<dbReference type="PANTHER" id="PTHR30265:SF4">
    <property type="entry name" value="KOW MOTIF FAMILY PROTEIN, EXPRESSED"/>
    <property type="match status" value="1"/>
</dbReference>
<dbReference type="GeneID" id="93099992"/>
<keyword evidence="6" id="KW-1185">Reference proteome</keyword>
<evidence type="ECO:0000256" key="2">
    <source>
        <dbReference type="ARBA" id="ARBA00023015"/>
    </source>
</evidence>
<dbReference type="InterPro" id="IPR006645">
    <property type="entry name" value="NGN-like_dom"/>
</dbReference>
<dbReference type="InterPro" id="IPR043425">
    <property type="entry name" value="NusG-like"/>
</dbReference>
<dbReference type="PANTHER" id="PTHR30265">
    <property type="entry name" value="RHO-INTERACTING TRANSCRIPTION TERMINATION FACTOR NUSG"/>
    <property type="match status" value="1"/>
</dbReference>
<reference evidence="5 6" key="1">
    <citation type="submission" date="2020-08" db="EMBL/GenBank/DDBJ databases">
        <title>Genomic Encyclopedia of Type Strains, Phase IV (KMG-IV): sequencing the most valuable type-strain genomes for metagenomic binning, comparative biology and taxonomic classification.</title>
        <authorList>
            <person name="Goeker M."/>
        </authorList>
    </citation>
    <scope>NUCLEOTIDE SEQUENCE [LARGE SCALE GENOMIC DNA]</scope>
    <source>
        <strain evidence="5 6">DSM 105721</strain>
    </source>
</reference>
<dbReference type="OrthoDB" id="9796143at2"/>
<comment type="caution">
    <text evidence="5">The sequence shown here is derived from an EMBL/GenBank/DDBJ whole genome shotgun (WGS) entry which is preliminary data.</text>
</comment>
<evidence type="ECO:0000256" key="3">
    <source>
        <dbReference type="ARBA" id="ARBA00023163"/>
    </source>
</evidence>
<dbReference type="Gene3D" id="3.30.70.940">
    <property type="entry name" value="NusG, N-terminal domain"/>
    <property type="match status" value="1"/>
</dbReference>
<accession>A0A7W6HY91</accession>
<gene>
    <name evidence="5" type="ORF">GGR14_003003</name>
</gene>
<proteinExistence type="predicted"/>
<keyword evidence="3" id="KW-0804">Transcription</keyword>
<dbReference type="SUPFAM" id="SSF82679">
    <property type="entry name" value="N-utilization substance G protein NusG, N-terminal domain"/>
    <property type="match status" value="1"/>
</dbReference>
<dbReference type="RefSeq" id="WP_124317268.1">
    <property type="nucleotide sequence ID" value="NZ_AP028155.1"/>
</dbReference>
<keyword evidence="1" id="KW-0889">Transcription antitermination</keyword>
<dbReference type="CDD" id="cd09895">
    <property type="entry name" value="NGN_SP_UpxY"/>
    <property type="match status" value="1"/>
</dbReference>
<dbReference type="Pfam" id="PF02357">
    <property type="entry name" value="NusG"/>
    <property type="match status" value="1"/>
</dbReference>
<sequence>MEKTNWYAVFTASRAEKRVKERLEQAGIENYLPVRKVEFERNGQVRRLEIPVITGCIFVRVSEMNLPSVLSIGGVIALLKEKQGPVVISDEQLDSLRILNENAGSLEVVSGKALVGSGVRVIQGELTGVQGELVEVAGGHRVAVHIPCLIGVCADVSLDCVKAL</sequence>
<dbReference type="Proteomes" id="UP000546007">
    <property type="component" value="Unassembled WGS sequence"/>
</dbReference>
<feature type="domain" description="NusG-like N-terminal" evidence="4">
    <location>
        <begin position="5"/>
        <end position="97"/>
    </location>
</feature>
<dbReference type="InterPro" id="IPR036735">
    <property type="entry name" value="NGN_dom_sf"/>
</dbReference>
<dbReference type="GO" id="GO:0006354">
    <property type="term" value="P:DNA-templated transcription elongation"/>
    <property type="evidence" value="ECO:0007669"/>
    <property type="project" value="InterPro"/>
</dbReference>
<keyword evidence="2" id="KW-0805">Transcription regulation</keyword>
<evidence type="ECO:0000313" key="6">
    <source>
        <dbReference type="Proteomes" id="UP000546007"/>
    </source>
</evidence>
<protein>
    <submittedName>
        <fullName evidence="5">Transcription antitermination factor NusG</fullName>
    </submittedName>
</protein>
<evidence type="ECO:0000313" key="5">
    <source>
        <dbReference type="EMBL" id="MBB4027193.1"/>
    </source>
</evidence>
<dbReference type="AlphaFoldDB" id="A0A7W6HY91"/>
<organism evidence="5 6">
    <name type="scientific">Butyricimonas faecihominis</name>
    <dbReference type="NCBI Taxonomy" id="1472416"/>
    <lineage>
        <taxon>Bacteria</taxon>
        <taxon>Pseudomonadati</taxon>
        <taxon>Bacteroidota</taxon>
        <taxon>Bacteroidia</taxon>
        <taxon>Bacteroidales</taxon>
        <taxon>Odoribacteraceae</taxon>
        <taxon>Butyricimonas</taxon>
    </lineage>
</organism>
<dbReference type="NCBIfam" id="NF033644">
    <property type="entry name" value="antiterm_UpxY"/>
    <property type="match status" value="1"/>
</dbReference>
<name>A0A7W6HY91_9BACT</name>
<dbReference type="GO" id="GO:0031564">
    <property type="term" value="P:transcription antitermination"/>
    <property type="evidence" value="ECO:0007669"/>
    <property type="project" value="UniProtKB-KW"/>
</dbReference>
<evidence type="ECO:0000256" key="1">
    <source>
        <dbReference type="ARBA" id="ARBA00022814"/>
    </source>
</evidence>
<evidence type="ECO:0000259" key="4">
    <source>
        <dbReference type="Pfam" id="PF02357"/>
    </source>
</evidence>
<dbReference type="EMBL" id="JACIES010000008">
    <property type="protein sequence ID" value="MBB4027193.1"/>
    <property type="molecule type" value="Genomic_DNA"/>
</dbReference>